<dbReference type="RefSeq" id="WP_203903734.1">
    <property type="nucleotide sequence ID" value="NZ_BOPF01000034.1"/>
</dbReference>
<dbReference type="Gene3D" id="2.10.109.10">
    <property type="entry name" value="Umud Fragment, subunit A"/>
    <property type="match status" value="1"/>
</dbReference>
<gene>
    <name evidence="5" type="ORF">Val02_71860</name>
</gene>
<dbReference type="PRINTS" id="PR00727">
    <property type="entry name" value="LEADERPTASE"/>
</dbReference>
<comment type="caution">
    <text evidence="5">The sequence shown here is derived from an EMBL/GenBank/DDBJ whole genome shotgun (WGS) entry which is preliminary data.</text>
</comment>
<name>A0A8J3YUY3_9ACTN</name>
<dbReference type="SUPFAM" id="SSF51306">
    <property type="entry name" value="LexA/Signal peptidase"/>
    <property type="match status" value="1"/>
</dbReference>
<feature type="domain" description="Peptidase S26" evidence="4">
    <location>
        <begin position="20"/>
        <end position="89"/>
    </location>
</feature>
<comment type="subcellular location">
    <subcellularLocation>
        <location evidence="1">Cell membrane</location>
        <topology evidence="1">Single-pass type II membrane protein</topology>
    </subcellularLocation>
</comment>
<dbReference type="InterPro" id="IPR019533">
    <property type="entry name" value="Peptidase_S26"/>
</dbReference>
<dbReference type="GO" id="GO:0004252">
    <property type="term" value="F:serine-type endopeptidase activity"/>
    <property type="evidence" value="ECO:0007669"/>
    <property type="project" value="InterPro"/>
</dbReference>
<protein>
    <recommendedName>
        <fullName evidence="4">Peptidase S26 domain-containing protein</fullName>
    </recommendedName>
</protein>
<dbReference type="CDD" id="cd06530">
    <property type="entry name" value="S26_SPase_I"/>
    <property type="match status" value="1"/>
</dbReference>
<evidence type="ECO:0000313" key="6">
    <source>
        <dbReference type="Proteomes" id="UP000619260"/>
    </source>
</evidence>
<dbReference type="InterPro" id="IPR000223">
    <property type="entry name" value="Pept_S26A_signal_pept_1"/>
</dbReference>
<dbReference type="PANTHER" id="PTHR43390:SF1">
    <property type="entry name" value="CHLOROPLAST PROCESSING PEPTIDASE"/>
    <property type="match status" value="1"/>
</dbReference>
<evidence type="ECO:0000313" key="5">
    <source>
        <dbReference type="EMBL" id="GIJ50300.1"/>
    </source>
</evidence>
<feature type="active site" evidence="3">
    <location>
        <position position="34"/>
    </location>
</feature>
<evidence type="ECO:0000256" key="3">
    <source>
        <dbReference type="PIRSR" id="PIRSR600223-1"/>
    </source>
</evidence>
<feature type="domain" description="Peptidase S26" evidence="4">
    <location>
        <begin position="102"/>
        <end position="137"/>
    </location>
</feature>
<dbReference type="InterPro" id="IPR036286">
    <property type="entry name" value="LexA/Signal_pep-like_sf"/>
</dbReference>
<comment type="similarity">
    <text evidence="2">Belongs to the peptidase S26 family.</text>
</comment>
<accession>A0A8J3YUY3</accession>
<evidence type="ECO:0000259" key="4">
    <source>
        <dbReference type="Pfam" id="PF10502"/>
    </source>
</evidence>
<evidence type="ECO:0000256" key="2">
    <source>
        <dbReference type="ARBA" id="ARBA00009370"/>
    </source>
</evidence>
<organism evidence="5 6">
    <name type="scientific">Virgisporangium aliadipatigenens</name>
    <dbReference type="NCBI Taxonomy" id="741659"/>
    <lineage>
        <taxon>Bacteria</taxon>
        <taxon>Bacillati</taxon>
        <taxon>Actinomycetota</taxon>
        <taxon>Actinomycetes</taxon>
        <taxon>Micromonosporales</taxon>
        <taxon>Micromonosporaceae</taxon>
        <taxon>Virgisporangium</taxon>
    </lineage>
</organism>
<dbReference type="Pfam" id="PF10502">
    <property type="entry name" value="Peptidase_S26"/>
    <property type="match status" value="2"/>
</dbReference>
<feature type="active site" evidence="3">
    <location>
        <position position="78"/>
    </location>
</feature>
<dbReference type="PANTHER" id="PTHR43390">
    <property type="entry name" value="SIGNAL PEPTIDASE I"/>
    <property type="match status" value="1"/>
</dbReference>
<dbReference type="AlphaFoldDB" id="A0A8J3YUY3"/>
<dbReference type="GO" id="GO:0006465">
    <property type="term" value="P:signal peptide processing"/>
    <property type="evidence" value="ECO:0007669"/>
    <property type="project" value="InterPro"/>
</dbReference>
<dbReference type="GO" id="GO:0005886">
    <property type="term" value="C:plasma membrane"/>
    <property type="evidence" value="ECO:0007669"/>
    <property type="project" value="UniProtKB-SubCell"/>
</dbReference>
<keyword evidence="6" id="KW-1185">Reference proteome</keyword>
<reference evidence="5" key="1">
    <citation type="submission" date="2021-01" db="EMBL/GenBank/DDBJ databases">
        <title>Whole genome shotgun sequence of Virgisporangium aliadipatigenens NBRC 105644.</title>
        <authorList>
            <person name="Komaki H."/>
            <person name="Tamura T."/>
        </authorList>
    </citation>
    <scope>NUCLEOTIDE SEQUENCE</scope>
    <source>
        <strain evidence="5">NBRC 105644</strain>
    </source>
</reference>
<dbReference type="Proteomes" id="UP000619260">
    <property type="component" value="Unassembled WGS sequence"/>
</dbReference>
<evidence type="ECO:0000256" key="1">
    <source>
        <dbReference type="ARBA" id="ARBA00004401"/>
    </source>
</evidence>
<proteinExistence type="inferred from homology"/>
<sequence>MGAALTFIGGCVVVGAVLWWLRRSYVLVSVSGRSMEPTLSNGQRVLARRAGLRRVRRGDVVVLYPPPGGPHGDGLVIKRILALPGDPVPRARVPKLRDLPLETVPPEQLVVLGDNPGWSMDSRQLGLFPADRLLGVVPRLRAERAEARPAARPDGPGEP</sequence>
<dbReference type="EMBL" id="BOPF01000034">
    <property type="protein sequence ID" value="GIJ50300.1"/>
    <property type="molecule type" value="Genomic_DNA"/>
</dbReference>